<feature type="compositionally biased region" description="Low complexity" evidence="1">
    <location>
        <begin position="333"/>
        <end position="351"/>
    </location>
</feature>
<dbReference type="OrthoDB" id="6077919at2759"/>
<dbReference type="InterPro" id="IPR036236">
    <property type="entry name" value="Znf_C2H2_sf"/>
</dbReference>
<organism evidence="3 4">
    <name type="scientific">Fusarium torreyae</name>
    <dbReference type="NCBI Taxonomy" id="1237075"/>
    <lineage>
        <taxon>Eukaryota</taxon>
        <taxon>Fungi</taxon>
        <taxon>Dikarya</taxon>
        <taxon>Ascomycota</taxon>
        <taxon>Pezizomycotina</taxon>
        <taxon>Sordariomycetes</taxon>
        <taxon>Hypocreomycetidae</taxon>
        <taxon>Hypocreales</taxon>
        <taxon>Nectriaceae</taxon>
        <taxon>Fusarium</taxon>
    </lineage>
</organism>
<feature type="region of interest" description="Disordered" evidence="1">
    <location>
        <begin position="250"/>
        <end position="351"/>
    </location>
</feature>
<feature type="domain" description="C2H2-type" evidence="2">
    <location>
        <begin position="370"/>
        <end position="395"/>
    </location>
</feature>
<dbReference type="PANTHER" id="PTHR46179:SF19">
    <property type="entry name" value="C2H2 FINGER DOMAIN TRANSCRIPTION FACTOR (EUROFUNG)-RELATED"/>
    <property type="match status" value="1"/>
</dbReference>
<accession>A0A9W8VJ27</accession>
<evidence type="ECO:0000259" key="2">
    <source>
        <dbReference type="SMART" id="SM00355"/>
    </source>
</evidence>
<reference evidence="3" key="1">
    <citation type="submission" date="2022-09" db="EMBL/GenBank/DDBJ databases">
        <title>Fusarium specimens isolated from Avocado Roots.</title>
        <authorList>
            <person name="Stajich J."/>
            <person name="Roper C."/>
            <person name="Heimlech-Rivalta G."/>
        </authorList>
    </citation>
    <scope>NUCLEOTIDE SEQUENCE</scope>
    <source>
        <strain evidence="3">CF00136</strain>
    </source>
</reference>
<proteinExistence type="predicted"/>
<feature type="compositionally biased region" description="Polar residues" evidence="1">
    <location>
        <begin position="321"/>
        <end position="331"/>
    </location>
</feature>
<sequence>MTTATQHQQHPPSRPHIGFSVDTYDPDDVVPRGSPLMTPLRPKLEPSPSPPPDIPAAQVSLSPSSTDGRDKSNRQKVRPTSGDAVLVAYLDNGRDPEIARAAGRESLPYDEDSQDEEPPRQDGPADNNLMSGPLLQHLAADALQAASLATAPPSLAASVPKTIPDISIPTGQLSIHDEPPINAPPASRYVSGTRVTSPLIPSASGPLPPLHHGVRVPTGEPKEAMPSQSLPSLRSTFGEIRDLAPERLPEHDIGRAPSGPSSAFPTSPAGNLGPRFSLSTNLPSSPRSPPDGYRTLSPHSATGAGVHYYATNGGHPRAATDYSSSNAGETPNTDHSASTPATSTSINSTSITDRMSIDGITHPQPLSGSYTCTFSGCNAAPFQTQYLLNSHMNVHSSARPHYCPVKGCPRSEGGKGFKRKNEMIRHGLVHDSPGYVCPFCPDREHKYPRPDNLQRHVRVHHVDKDKDDPQLRDVLAQRPDGPNRGRRRRGPPS</sequence>
<evidence type="ECO:0000256" key="1">
    <source>
        <dbReference type="SAM" id="MobiDB-lite"/>
    </source>
</evidence>
<feature type="region of interest" description="Disordered" evidence="1">
    <location>
        <begin position="1"/>
        <end position="132"/>
    </location>
</feature>
<feature type="compositionally biased region" description="Basic and acidic residues" evidence="1">
    <location>
        <begin position="461"/>
        <end position="471"/>
    </location>
</feature>
<dbReference type="SUPFAM" id="SSF57667">
    <property type="entry name" value="beta-beta-alpha zinc fingers"/>
    <property type="match status" value="1"/>
</dbReference>
<dbReference type="Proteomes" id="UP001152049">
    <property type="component" value="Unassembled WGS sequence"/>
</dbReference>
<protein>
    <recommendedName>
        <fullName evidence="2">C2H2-type domain-containing protein</fullName>
    </recommendedName>
</protein>
<feature type="region of interest" description="Disordered" evidence="1">
    <location>
        <begin position="461"/>
        <end position="493"/>
    </location>
</feature>
<evidence type="ECO:0000313" key="3">
    <source>
        <dbReference type="EMBL" id="KAJ4264724.1"/>
    </source>
</evidence>
<feature type="compositionally biased region" description="Basic residues" evidence="1">
    <location>
        <begin position="484"/>
        <end position="493"/>
    </location>
</feature>
<name>A0A9W8VJ27_9HYPO</name>
<feature type="compositionally biased region" description="Pro residues" evidence="1">
    <location>
        <begin position="45"/>
        <end position="54"/>
    </location>
</feature>
<dbReference type="AlphaFoldDB" id="A0A9W8VJ27"/>
<feature type="region of interest" description="Disordered" evidence="1">
    <location>
        <begin position="200"/>
        <end position="230"/>
    </location>
</feature>
<dbReference type="Gene3D" id="3.30.160.60">
    <property type="entry name" value="Classic Zinc Finger"/>
    <property type="match status" value="1"/>
</dbReference>
<dbReference type="SMART" id="SM00355">
    <property type="entry name" value="ZnF_C2H2"/>
    <property type="match status" value="3"/>
</dbReference>
<dbReference type="InterPro" id="IPR051061">
    <property type="entry name" value="Zinc_finger_trans_reg"/>
</dbReference>
<keyword evidence="4" id="KW-1185">Reference proteome</keyword>
<feature type="compositionally biased region" description="Polar residues" evidence="1">
    <location>
        <begin position="259"/>
        <end position="269"/>
    </location>
</feature>
<feature type="domain" description="C2H2-type" evidence="2">
    <location>
        <begin position="435"/>
        <end position="460"/>
    </location>
</feature>
<dbReference type="EMBL" id="JAOQAZ010000007">
    <property type="protein sequence ID" value="KAJ4264724.1"/>
    <property type="molecule type" value="Genomic_DNA"/>
</dbReference>
<dbReference type="InterPro" id="IPR013087">
    <property type="entry name" value="Znf_C2H2_type"/>
</dbReference>
<dbReference type="GO" id="GO:0006357">
    <property type="term" value="P:regulation of transcription by RNA polymerase II"/>
    <property type="evidence" value="ECO:0007669"/>
    <property type="project" value="TreeGrafter"/>
</dbReference>
<feature type="compositionally biased region" description="Polar residues" evidence="1">
    <location>
        <begin position="1"/>
        <end position="11"/>
    </location>
</feature>
<evidence type="ECO:0000313" key="4">
    <source>
        <dbReference type="Proteomes" id="UP001152049"/>
    </source>
</evidence>
<gene>
    <name evidence="3" type="ORF">NW762_004967</name>
</gene>
<dbReference type="PANTHER" id="PTHR46179">
    <property type="entry name" value="ZINC FINGER PROTEIN"/>
    <property type="match status" value="1"/>
</dbReference>
<feature type="domain" description="C2H2-type" evidence="2">
    <location>
        <begin position="401"/>
        <end position="430"/>
    </location>
</feature>
<dbReference type="GO" id="GO:0005634">
    <property type="term" value="C:nucleus"/>
    <property type="evidence" value="ECO:0007669"/>
    <property type="project" value="TreeGrafter"/>
</dbReference>
<comment type="caution">
    <text evidence="3">The sequence shown here is derived from an EMBL/GenBank/DDBJ whole genome shotgun (WGS) entry which is preliminary data.</text>
</comment>